<comment type="caution">
    <text evidence="2">The sequence shown here is derived from an EMBL/GenBank/DDBJ whole genome shotgun (WGS) entry which is preliminary data.</text>
</comment>
<keyword evidence="1" id="KW-0472">Membrane</keyword>
<evidence type="ECO:0000256" key="1">
    <source>
        <dbReference type="SAM" id="Phobius"/>
    </source>
</evidence>
<evidence type="ECO:0000313" key="2">
    <source>
        <dbReference type="EMBL" id="MBN7814791.1"/>
    </source>
</evidence>
<keyword evidence="1" id="KW-0812">Transmembrane</keyword>
<keyword evidence="2" id="KW-0418">Kinase</keyword>
<feature type="transmembrane region" description="Helical" evidence="1">
    <location>
        <begin position="44"/>
        <end position="66"/>
    </location>
</feature>
<dbReference type="Proteomes" id="UP000664480">
    <property type="component" value="Unassembled WGS sequence"/>
</dbReference>
<proteinExistence type="predicted"/>
<name>A0ABS3CCG8_9BACT</name>
<dbReference type="RefSeq" id="WP_206585417.1">
    <property type="nucleotide sequence ID" value="NZ_JAFKCU010000001.1"/>
</dbReference>
<keyword evidence="2" id="KW-0808">Transferase</keyword>
<gene>
    <name evidence="2" type="ORF">J0A69_05090</name>
</gene>
<feature type="transmembrane region" description="Helical" evidence="1">
    <location>
        <begin position="220"/>
        <end position="242"/>
    </location>
</feature>
<feature type="transmembrane region" description="Helical" evidence="1">
    <location>
        <begin position="12"/>
        <end position="32"/>
    </location>
</feature>
<keyword evidence="3" id="KW-1185">Reference proteome</keyword>
<dbReference type="GO" id="GO:0016301">
    <property type="term" value="F:kinase activity"/>
    <property type="evidence" value="ECO:0007669"/>
    <property type="project" value="UniProtKB-KW"/>
</dbReference>
<feature type="transmembrane region" description="Helical" evidence="1">
    <location>
        <begin position="182"/>
        <end position="208"/>
    </location>
</feature>
<feature type="transmembrane region" description="Helical" evidence="1">
    <location>
        <begin position="147"/>
        <end position="170"/>
    </location>
</feature>
<protein>
    <submittedName>
        <fullName evidence="2">Histidine kinase</fullName>
    </submittedName>
</protein>
<accession>A0ABS3CCG8</accession>
<organism evidence="2 3">
    <name type="scientific">Algoriphagus pacificus</name>
    <dbReference type="NCBI Taxonomy" id="2811234"/>
    <lineage>
        <taxon>Bacteria</taxon>
        <taxon>Pseudomonadati</taxon>
        <taxon>Bacteroidota</taxon>
        <taxon>Cytophagia</taxon>
        <taxon>Cytophagales</taxon>
        <taxon>Cyclobacteriaceae</taxon>
        <taxon>Algoriphagus</taxon>
    </lineage>
</organism>
<reference evidence="2 3" key="1">
    <citation type="submission" date="2021-03" db="EMBL/GenBank/DDBJ databases">
        <title>novel species isolated from a fishpond in China.</title>
        <authorList>
            <person name="Lu H."/>
            <person name="Cai Z."/>
        </authorList>
    </citation>
    <scope>NUCLEOTIDE SEQUENCE [LARGE SCALE GENOMIC DNA]</scope>
    <source>
        <strain evidence="2 3">YJ13C</strain>
    </source>
</reference>
<sequence length="255" mass="29529">MDQRLIEAFFTAYPQYTIPPDLLLLIGIFVYIKLPKEKQRHIHFLLPFVILCFTVFYGNLGSYTNYNFEFKRSVNAYFGNTEYPNFNLWLFNVAERQIGTILYLILIKSYLRPFKRKIINWMIYLFILIALVLQFSGIEPIYLNQPIIFAIGANMILIGSALYFTDLITFPSYLASNPLRLVSFWQMTALIFMFTLSYISSVALIYLYEVNPVLGTALQAVGIYLGILTLAILTISIASPFLPNIFDKEPFYESN</sequence>
<feature type="transmembrane region" description="Helical" evidence="1">
    <location>
        <begin position="118"/>
        <end position="135"/>
    </location>
</feature>
<dbReference type="EMBL" id="JAFKCU010000001">
    <property type="protein sequence ID" value="MBN7814791.1"/>
    <property type="molecule type" value="Genomic_DNA"/>
</dbReference>
<keyword evidence="1" id="KW-1133">Transmembrane helix</keyword>
<evidence type="ECO:0000313" key="3">
    <source>
        <dbReference type="Proteomes" id="UP000664480"/>
    </source>
</evidence>